<name>A0A543JEX4_9PSEU</name>
<evidence type="ECO:0000256" key="1">
    <source>
        <dbReference type="SAM" id="MobiDB-lite"/>
    </source>
</evidence>
<evidence type="ECO:0000313" key="2">
    <source>
        <dbReference type="EMBL" id="TQM81393.1"/>
    </source>
</evidence>
<comment type="caution">
    <text evidence="2">The sequence shown here is derived from an EMBL/GenBank/DDBJ whole genome shotgun (WGS) entry which is preliminary data.</text>
</comment>
<sequence>MTETGSSSPTGMDDQVDARPMLSDGELEEVVAEAIISQVVAEAEIALLGATAAPLPDAERIRRLDQDRRLVEALRSTDFEGPRFEAAYRKLRQALLEYAYPVVGSLINTGTIFAKTSRYRQPLSRDAQAAAMLWTAEERHDAIDDSIAWGSAFFLEYGLKRGKWDHRRGATLSTYFVGACICGFIGVCNDRWKHRQLELAFVQSAPHRETEAGVHEDVLHSIPARGLDGRDPAEVAAARDEVARAMSKIKSVEVREALLLQADGMTQAEAAGVVGLSPKGLERRLSHQRSKFRPPNMISKTEDEG</sequence>
<protein>
    <submittedName>
        <fullName evidence="2">Uncharacterized protein</fullName>
    </submittedName>
</protein>
<evidence type="ECO:0000313" key="3">
    <source>
        <dbReference type="Proteomes" id="UP000316628"/>
    </source>
</evidence>
<gene>
    <name evidence="2" type="ORF">FHX81_3758</name>
</gene>
<feature type="region of interest" description="Disordered" evidence="1">
    <location>
        <begin position="284"/>
        <end position="305"/>
    </location>
</feature>
<reference evidence="2 3" key="1">
    <citation type="submission" date="2019-06" db="EMBL/GenBank/DDBJ databases">
        <title>Sequencing the genomes of 1000 actinobacteria strains.</title>
        <authorList>
            <person name="Klenk H.-P."/>
        </authorList>
    </citation>
    <scope>NUCLEOTIDE SEQUENCE [LARGE SCALE GENOMIC DNA]</scope>
    <source>
        <strain evidence="2 3">DSM 45456</strain>
    </source>
</reference>
<keyword evidence="3" id="KW-1185">Reference proteome</keyword>
<dbReference type="EMBL" id="VFPP01000001">
    <property type="protein sequence ID" value="TQM81393.1"/>
    <property type="molecule type" value="Genomic_DNA"/>
</dbReference>
<dbReference type="Proteomes" id="UP000316628">
    <property type="component" value="Unassembled WGS sequence"/>
</dbReference>
<dbReference type="RefSeq" id="WP_141979362.1">
    <property type="nucleotide sequence ID" value="NZ_VFPP01000001.1"/>
</dbReference>
<accession>A0A543JEX4</accession>
<organism evidence="2 3">
    <name type="scientific">Saccharothrix saharensis</name>
    <dbReference type="NCBI Taxonomy" id="571190"/>
    <lineage>
        <taxon>Bacteria</taxon>
        <taxon>Bacillati</taxon>
        <taxon>Actinomycetota</taxon>
        <taxon>Actinomycetes</taxon>
        <taxon>Pseudonocardiales</taxon>
        <taxon>Pseudonocardiaceae</taxon>
        <taxon>Saccharothrix</taxon>
    </lineage>
</organism>
<proteinExistence type="predicted"/>
<dbReference type="OrthoDB" id="3215396at2"/>
<dbReference type="AlphaFoldDB" id="A0A543JEX4"/>